<evidence type="ECO:0000259" key="1">
    <source>
        <dbReference type="PROSITE" id="PS51186"/>
    </source>
</evidence>
<dbReference type="SUPFAM" id="SSF55729">
    <property type="entry name" value="Acyl-CoA N-acyltransferases (Nat)"/>
    <property type="match status" value="1"/>
</dbReference>
<reference evidence="2" key="2">
    <citation type="submission" date="2022-05" db="EMBL/GenBank/DDBJ databases">
        <authorList>
            <person name="Kim J.-S."/>
            <person name="Lee K."/>
            <person name="Suh M."/>
            <person name="Eom M."/>
            <person name="Kim J.-S."/>
            <person name="Kim D.-S."/>
            <person name="Ko S.-H."/>
            <person name="Shin Y."/>
            <person name="Lee J.-S."/>
        </authorList>
    </citation>
    <scope>NUCLEOTIDE SEQUENCE</scope>
    <source>
        <strain evidence="2">N237</strain>
    </source>
</reference>
<feature type="domain" description="N-acetyltransferase" evidence="1">
    <location>
        <begin position="1"/>
        <end position="150"/>
    </location>
</feature>
<reference evidence="2" key="1">
    <citation type="journal article" date="2018" name="Int. J. Syst. Evol. Microbiol.">
        <title>Jatrophihabitans telluris sp. nov., isolated from sediment soil of lava forest wetlands and the emended description of the genus Jatrophihabitans.</title>
        <authorList>
            <person name="Lee K.C."/>
            <person name="Suh M.K."/>
            <person name="Eom M.K."/>
            <person name="Kim K.K."/>
            <person name="Kim J.S."/>
            <person name="Kim D.S."/>
            <person name="Ko S.H."/>
            <person name="Shin Y.K."/>
            <person name="Lee J.S."/>
        </authorList>
    </citation>
    <scope>NUCLEOTIDE SEQUENCE</scope>
    <source>
        <strain evidence="2">N237</strain>
    </source>
</reference>
<dbReference type="Pfam" id="PF00583">
    <property type="entry name" value="Acetyltransf_1"/>
    <property type="match status" value="1"/>
</dbReference>
<dbReference type="EMBL" id="CP097332">
    <property type="protein sequence ID" value="UQX89451.1"/>
    <property type="molecule type" value="Genomic_DNA"/>
</dbReference>
<dbReference type="RefSeq" id="WP_249773347.1">
    <property type="nucleotide sequence ID" value="NZ_CP097332.1"/>
</dbReference>
<organism evidence="2 3">
    <name type="scientific">Jatrophihabitans telluris</name>
    <dbReference type="NCBI Taxonomy" id="2038343"/>
    <lineage>
        <taxon>Bacteria</taxon>
        <taxon>Bacillati</taxon>
        <taxon>Actinomycetota</taxon>
        <taxon>Actinomycetes</taxon>
        <taxon>Jatrophihabitantales</taxon>
        <taxon>Jatrophihabitantaceae</taxon>
        <taxon>Jatrophihabitans</taxon>
    </lineage>
</organism>
<gene>
    <name evidence="2" type="ORF">M6D93_05450</name>
</gene>
<keyword evidence="3" id="KW-1185">Reference proteome</keyword>
<dbReference type="PROSITE" id="PS51186">
    <property type="entry name" value="GNAT"/>
    <property type="match status" value="1"/>
</dbReference>
<dbReference type="CDD" id="cd04301">
    <property type="entry name" value="NAT_SF"/>
    <property type="match status" value="1"/>
</dbReference>
<accession>A0ABY4R2E0</accession>
<name>A0ABY4R2E0_9ACTN</name>
<dbReference type="InterPro" id="IPR016181">
    <property type="entry name" value="Acyl_CoA_acyltransferase"/>
</dbReference>
<dbReference type="Gene3D" id="3.40.630.30">
    <property type="match status" value="1"/>
</dbReference>
<proteinExistence type="predicted"/>
<sequence>MPESPVSVGIVDQSVTRRLRRDVLRPQLPIEGPLPGDERPDVVHVAALLDGLPVSTCILNPDPCPDRPLAVQPWHLRQMATDPAVRGSGAGRAVIDFALSWLRERDCDVLWCNARTTAAGFYERLGFVVMSAEFIDEDQHRPHVRMLRDL</sequence>
<dbReference type="InterPro" id="IPR000182">
    <property type="entry name" value="GNAT_dom"/>
</dbReference>
<evidence type="ECO:0000313" key="3">
    <source>
        <dbReference type="Proteomes" id="UP001056336"/>
    </source>
</evidence>
<evidence type="ECO:0000313" key="2">
    <source>
        <dbReference type="EMBL" id="UQX89451.1"/>
    </source>
</evidence>
<dbReference type="Proteomes" id="UP001056336">
    <property type="component" value="Chromosome"/>
</dbReference>
<protein>
    <submittedName>
        <fullName evidence="2">GNAT family N-acetyltransferase</fullName>
    </submittedName>
</protein>